<reference evidence="3" key="1">
    <citation type="journal article" date="2023" name="Commun. Biol.">
        <title>Genome analysis of Parmales, the sister group of diatoms, reveals the evolutionary specialization of diatoms from phago-mixotrophs to photoautotrophs.</title>
        <authorList>
            <person name="Ban H."/>
            <person name="Sato S."/>
            <person name="Yoshikawa S."/>
            <person name="Yamada K."/>
            <person name="Nakamura Y."/>
            <person name="Ichinomiya M."/>
            <person name="Sato N."/>
            <person name="Blanc-Mathieu R."/>
            <person name="Endo H."/>
            <person name="Kuwata A."/>
            <person name="Ogata H."/>
        </authorList>
    </citation>
    <scope>NUCLEOTIDE SEQUENCE [LARGE SCALE GENOMIC DNA]</scope>
    <source>
        <strain evidence="3">NIES 3701</strain>
    </source>
</reference>
<feature type="chain" id="PRO_5040914302" description="Pectinesterase inhibitor domain-containing protein" evidence="1">
    <location>
        <begin position="22"/>
        <end position="243"/>
    </location>
</feature>
<evidence type="ECO:0000313" key="2">
    <source>
        <dbReference type="EMBL" id="GMH76698.1"/>
    </source>
</evidence>
<keyword evidence="1" id="KW-0732">Signal</keyword>
<sequence>MNISIFLLLMALILIQHHCESLQLTSECVGVKASHCLTRRIALIRGTSATVAALTLEPLPSFSAGIPTSEAAETLVASRQALSSLLQNWDKATIDCSVADVSRDLLEQKNKEELLEKAKTFALFDKDAAVMSCKEDNKKVRGFITRLKSLDKEFKACRDLVEEKGGDLDAYFEYVDKYSVAMSAANTASYSMSMDFASVNSQKMDNSKNREEQVLTGGGGAKDATKLSLEQALDNISKAVEML</sequence>
<dbReference type="Proteomes" id="UP001165085">
    <property type="component" value="Unassembled WGS sequence"/>
</dbReference>
<evidence type="ECO:0000313" key="3">
    <source>
        <dbReference type="Proteomes" id="UP001165085"/>
    </source>
</evidence>
<proteinExistence type="predicted"/>
<protein>
    <recommendedName>
        <fullName evidence="4">Pectinesterase inhibitor domain-containing protein</fullName>
    </recommendedName>
</protein>
<evidence type="ECO:0008006" key="4">
    <source>
        <dbReference type="Google" id="ProtNLM"/>
    </source>
</evidence>
<accession>A0A9W7EFA5</accession>
<feature type="signal peptide" evidence="1">
    <location>
        <begin position="1"/>
        <end position="21"/>
    </location>
</feature>
<organism evidence="2 3">
    <name type="scientific">Triparma strigata</name>
    <dbReference type="NCBI Taxonomy" id="1606541"/>
    <lineage>
        <taxon>Eukaryota</taxon>
        <taxon>Sar</taxon>
        <taxon>Stramenopiles</taxon>
        <taxon>Ochrophyta</taxon>
        <taxon>Bolidophyceae</taxon>
        <taxon>Parmales</taxon>
        <taxon>Triparmaceae</taxon>
        <taxon>Triparma</taxon>
    </lineage>
</organism>
<comment type="caution">
    <text evidence="2">The sequence shown here is derived from an EMBL/GenBank/DDBJ whole genome shotgun (WGS) entry which is preliminary data.</text>
</comment>
<keyword evidence="3" id="KW-1185">Reference proteome</keyword>
<dbReference type="OrthoDB" id="44258at2759"/>
<gene>
    <name evidence="2" type="ORF">TrST_g11360</name>
</gene>
<evidence type="ECO:0000256" key="1">
    <source>
        <dbReference type="SAM" id="SignalP"/>
    </source>
</evidence>
<name>A0A9W7EFA5_9STRA</name>
<dbReference type="AlphaFoldDB" id="A0A9W7EFA5"/>
<dbReference type="EMBL" id="BRXY01000200">
    <property type="protein sequence ID" value="GMH76698.1"/>
    <property type="molecule type" value="Genomic_DNA"/>
</dbReference>